<keyword evidence="3" id="KW-1185">Reference proteome</keyword>
<dbReference type="AlphaFoldDB" id="A0A4V1CM99"/>
<name>A0A4V1CM99_9CELL</name>
<evidence type="ECO:0000313" key="3">
    <source>
        <dbReference type="Proteomes" id="UP000296469"/>
    </source>
</evidence>
<evidence type="ECO:0000313" key="2">
    <source>
        <dbReference type="EMBL" id="QCB92205.1"/>
    </source>
</evidence>
<protein>
    <submittedName>
        <fullName evidence="2">Uncharacterized protein</fullName>
    </submittedName>
</protein>
<dbReference type="EMBL" id="CP039291">
    <property type="protein sequence ID" value="QCB92205.1"/>
    <property type="molecule type" value="Genomic_DNA"/>
</dbReference>
<dbReference type="Proteomes" id="UP000296469">
    <property type="component" value="Chromosome"/>
</dbReference>
<sequence>MHREPAGVLLGVLAERHRDRADERVVLTARVVGDVGRQLLREGLGTPLLDLVVVGRGQLDGELVGHDRAVAADDRRTVVQLTPQRVRELDRLDLAAEGAREGVVHDALHAVLEFVEESHAHLLPPVVRAGRPGQEARPRARGSPGGCRDGPSRC</sequence>
<accession>A0A4V1CM99</accession>
<proteinExistence type="predicted"/>
<organism evidence="2 3">
    <name type="scientific">Cellulomonas shaoxiangyii</name>
    <dbReference type="NCBI Taxonomy" id="2566013"/>
    <lineage>
        <taxon>Bacteria</taxon>
        <taxon>Bacillati</taxon>
        <taxon>Actinomycetota</taxon>
        <taxon>Actinomycetes</taxon>
        <taxon>Micrococcales</taxon>
        <taxon>Cellulomonadaceae</taxon>
        <taxon>Cellulomonas</taxon>
    </lineage>
</organism>
<evidence type="ECO:0000256" key="1">
    <source>
        <dbReference type="SAM" id="MobiDB-lite"/>
    </source>
</evidence>
<gene>
    <name evidence="2" type="ORF">E5225_00185</name>
</gene>
<reference evidence="2 3" key="1">
    <citation type="submission" date="2019-04" db="EMBL/GenBank/DDBJ databases">
        <title>Isolation and identification of Cellulomonas shaoxiangyii sp. Nov. isolated from feces of the Tibetan antelopes (Pantholops hodgsonii) in the Qinghai-Tibet plateau of China.</title>
        <authorList>
            <person name="Tian Z."/>
        </authorList>
    </citation>
    <scope>NUCLEOTIDE SEQUENCE [LARGE SCALE GENOMIC DNA]</scope>
    <source>
        <strain evidence="2 3">Z28</strain>
    </source>
</reference>
<feature type="region of interest" description="Disordered" evidence="1">
    <location>
        <begin position="128"/>
        <end position="154"/>
    </location>
</feature>
<dbReference type="KEGG" id="celz:E5225_00185"/>